<protein>
    <submittedName>
        <fullName evidence="2">Uncharacterized protein</fullName>
    </submittedName>
</protein>
<organism evidence="2">
    <name type="scientific">Oryza brachyantha</name>
    <name type="common">malo sina</name>
    <dbReference type="NCBI Taxonomy" id="4533"/>
    <lineage>
        <taxon>Eukaryota</taxon>
        <taxon>Viridiplantae</taxon>
        <taxon>Streptophyta</taxon>
        <taxon>Embryophyta</taxon>
        <taxon>Tracheophyta</taxon>
        <taxon>Spermatophyta</taxon>
        <taxon>Magnoliopsida</taxon>
        <taxon>Liliopsida</taxon>
        <taxon>Poales</taxon>
        <taxon>Poaceae</taxon>
        <taxon>BOP clade</taxon>
        <taxon>Oryzoideae</taxon>
        <taxon>Oryzeae</taxon>
        <taxon>Oryzinae</taxon>
        <taxon>Oryza</taxon>
    </lineage>
</organism>
<name>J3M7L7_ORYBR</name>
<evidence type="ECO:0000256" key="1">
    <source>
        <dbReference type="SAM" id="MobiDB-lite"/>
    </source>
</evidence>
<dbReference type="EnsemblPlants" id="OB05G25910.1">
    <property type="protein sequence ID" value="OB05G25910.1"/>
    <property type="gene ID" value="OB05G25910"/>
</dbReference>
<reference evidence="2" key="1">
    <citation type="journal article" date="2013" name="Nat. Commun.">
        <title>Whole-genome sequencing of Oryza brachyantha reveals mechanisms underlying Oryza genome evolution.</title>
        <authorList>
            <person name="Chen J."/>
            <person name="Huang Q."/>
            <person name="Gao D."/>
            <person name="Wang J."/>
            <person name="Lang Y."/>
            <person name="Liu T."/>
            <person name="Li B."/>
            <person name="Bai Z."/>
            <person name="Luis Goicoechea J."/>
            <person name="Liang C."/>
            <person name="Chen C."/>
            <person name="Zhang W."/>
            <person name="Sun S."/>
            <person name="Liao Y."/>
            <person name="Zhang X."/>
            <person name="Yang L."/>
            <person name="Song C."/>
            <person name="Wang M."/>
            <person name="Shi J."/>
            <person name="Liu G."/>
            <person name="Liu J."/>
            <person name="Zhou H."/>
            <person name="Zhou W."/>
            <person name="Yu Q."/>
            <person name="An N."/>
            <person name="Chen Y."/>
            <person name="Cai Q."/>
            <person name="Wang B."/>
            <person name="Liu B."/>
            <person name="Min J."/>
            <person name="Huang Y."/>
            <person name="Wu H."/>
            <person name="Li Z."/>
            <person name="Zhang Y."/>
            <person name="Yin Y."/>
            <person name="Song W."/>
            <person name="Jiang J."/>
            <person name="Jackson S.A."/>
            <person name="Wing R.A."/>
            <person name="Wang J."/>
            <person name="Chen M."/>
        </authorList>
    </citation>
    <scope>NUCLEOTIDE SEQUENCE [LARGE SCALE GENOMIC DNA]</scope>
    <source>
        <strain evidence="2">cv. IRGC 101232</strain>
    </source>
</reference>
<dbReference type="AlphaFoldDB" id="J3M7L7"/>
<feature type="region of interest" description="Disordered" evidence="1">
    <location>
        <begin position="37"/>
        <end position="76"/>
    </location>
</feature>
<evidence type="ECO:0000313" key="2">
    <source>
        <dbReference type="EnsemblPlants" id="OB05G25910.1"/>
    </source>
</evidence>
<dbReference type="Proteomes" id="UP000006038">
    <property type="component" value="Chromosome 5"/>
</dbReference>
<dbReference type="Gramene" id="OB05G25910.1">
    <property type="protein sequence ID" value="OB05G25910.1"/>
    <property type="gene ID" value="OB05G25910"/>
</dbReference>
<accession>J3M7L7</accession>
<proteinExistence type="predicted"/>
<keyword evidence="3" id="KW-1185">Reference proteome</keyword>
<reference evidence="2" key="2">
    <citation type="submission" date="2013-04" db="UniProtKB">
        <authorList>
            <consortium name="EnsemblPlants"/>
        </authorList>
    </citation>
    <scope>IDENTIFICATION</scope>
</reference>
<dbReference type="eggNOG" id="ENOG502R54M">
    <property type="taxonomic scope" value="Eukaryota"/>
</dbReference>
<sequence>MNHASYGERSSAHCLCDRSPLQCHSHSARQYQQRQPFGALNPEPASLPARHCSESSNHRHGPVGRDGQGDGPTHRQSCHARLVCASSLIRLFQPPEAPHP</sequence>
<evidence type="ECO:0000313" key="3">
    <source>
        <dbReference type="Proteomes" id="UP000006038"/>
    </source>
</evidence>
<dbReference type="HOGENOM" id="CLU_2313341_0_0_1"/>